<dbReference type="Proteomes" id="UP000679575">
    <property type="component" value="Chromosome"/>
</dbReference>
<dbReference type="EMBL" id="CP073587">
    <property type="protein sequence ID" value="QUN06418.1"/>
    <property type="molecule type" value="Genomic_DNA"/>
</dbReference>
<keyword evidence="3" id="KW-1185">Reference proteome</keyword>
<evidence type="ECO:0000313" key="2">
    <source>
        <dbReference type="EMBL" id="QUN06418.1"/>
    </source>
</evidence>
<proteinExistence type="predicted"/>
<dbReference type="RefSeq" id="WP_212595432.1">
    <property type="nucleotide sequence ID" value="NZ_CP073587.1"/>
</dbReference>
<protein>
    <recommendedName>
        <fullName evidence="4">Lipoprotein</fullName>
    </recommendedName>
</protein>
<feature type="signal peptide" evidence="1">
    <location>
        <begin position="1"/>
        <end position="22"/>
    </location>
</feature>
<evidence type="ECO:0000313" key="3">
    <source>
        <dbReference type="Proteomes" id="UP000679575"/>
    </source>
</evidence>
<reference evidence="2 3" key="1">
    <citation type="submission" date="2021-04" db="EMBL/GenBank/DDBJ databases">
        <title>Novel species identification of genus Shewanella.</title>
        <authorList>
            <person name="Liu G."/>
        </authorList>
    </citation>
    <scope>NUCLEOTIDE SEQUENCE [LARGE SCALE GENOMIC DNA]</scope>
    <source>
        <strain evidence="2 3">FJAT-54481</strain>
    </source>
</reference>
<gene>
    <name evidence="2" type="ORF">KDN34_02840</name>
</gene>
<organism evidence="2 3">
    <name type="scientific">Shewanella yunxiaonensis</name>
    <dbReference type="NCBI Taxonomy" id="2829809"/>
    <lineage>
        <taxon>Bacteria</taxon>
        <taxon>Pseudomonadati</taxon>
        <taxon>Pseudomonadota</taxon>
        <taxon>Gammaproteobacteria</taxon>
        <taxon>Alteromonadales</taxon>
        <taxon>Shewanellaceae</taxon>
        <taxon>Shewanella</taxon>
    </lineage>
</organism>
<keyword evidence="1" id="KW-0732">Signal</keyword>
<evidence type="ECO:0000256" key="1">
    <source>
        <dbReference type="SAM" id="SignalP"/>
    </source>
</evidence>
<dbReference type="PROSITE" id="PS51257">
    <property type="entry name" value="PROKAR_LIPOPROTEIN"/>
    <property type="match status" value="1"/>
</dbReference>
<feature type="chain" id="PRO_5046719928" description="Lipoprotein" evidence="1">
    <location>
        <begin position="23"/>
        <end position="187"/>
    </location>
</feature>
<name>A0ABX7YUI6_9GAMM</name>
<accession>A0ABX7YUI6</accession>
<sequence length="187" mass="20714">MRKNIIYIWLFTLLGACNSTPAPQTKPLADNDSVPNWVFTPTQENGLASSSCVAWAGNMAAARAQAIANAKADLTLQIETRAKVLDKVINSQQQNNQQMESHSSFTQVSKQVAQQSLIGAIPKEVVFAQIDNQKQLCAFVILENSKNIFDKLINQASVSIDPQSEQALFKEFQMKKTIEELESELNN</sequence>
<evidence type="ECO:0008006" key="4">
    <source>
        <dbReference type="Google" id="ProtNLM"/>
    </source>
</evidence>